<name>A0AAN9MHB6_CANGL</name>
<proteinExistence type="predicted"/>
<evidence type="ECO:0000256" key="1">
    <source>
        <dbReference type="SAM" id="MobiDB-lite"/>
    </source>
</evidence>
<dbReference type="EMBL" id="JAYMYQ010000002">
    <property type="protein sequence ID" value="KAK7351383.1"/>
    <property type="molecule type" value="Genomic_DNA"/>
</dbReference>
<feature type="compositionally biased region" description="Basic and acidic residues" evidence="1">
    <location>
        <begin position="204"/>
        <end position="223"/>
    </location>
</feature>
<organism evidence="2 3">
    <name type="scientific">Canavalia gladiata</name>
    <name type="common">Sword bean</name>
    <name type="synonym">Dolichos gladiatus</name>
    <dbReference type="NCBI Taxonomy" id="3824"/>
    <lineage>
        <taxon>Eukaryota</taxon>
        <taxon>Viridiplantae</taxon>
        <taxon>Streptophyta</taxon>
        <taxon>Embryophyta</taxon>
        <taxon>Tracheophyta</taxon>
        <taxon>Spermatophyta</taxon>
        <taxon>Magnoliopsida</taxon>
        <taxon>eudicotyledons</taxon>
        <taxon>Gunneridae</taxon>
        <taxon>Pentapetalae</taxon>
        <taxon>rosids</taxon>
        <taxon>fabids</taxon>
        <taxon>Fabales</taxon>
        <taxon>Fabaceae</taxon>
        <taxon>Papilionoideae</taxon>
        <taxon>50 kb inversion clade</taxon>
        <taxon>NPAAA clade</taxon>
        <taxon>indigoferoid/millettioid clade</taxon>
        <taxon>Phaseoleae</taxon>
        <taxon>Canavalia</taxon>
    </lineage>
</organism>
<feature type="region of interest" description="Disordered" evidence="1">
    <location>
        <begin position="46"/>
        <end position="72"/>
    </location>
</feature>
<keyword evidence="3" id="KW-1185">Reference proteome</keyword>
<dbReference type="AlphaFoldDB" id="A0AAN9MHB6"/>
<feature type="compositionally biased region" description="Low complexity" evidence="1">
    <location>
        <begin position="56"/>
        <end position="67"/>
    </location>
</feature>
<dbReference type="PANTHER" id="PTHR31182">
    <property type="entry name" value="C2 NT-TYPE DOMAIN-CONTAINING PROTEIN"/>
    <property type="match status" value="1"/>
</dbReference>
<sequence length="634" mass="71163">MKCWAPRLLRQSNKQHALKLTQLKLEFGLFGARVGAANDNVAIQITGMPTNKGKPSSSSSSSSSASSKPKTTPLSFVPFHCTPKRRCTHTTSTRRLLTSKASSLVWDARDLCGFHLLLKDGSIDACHIAFHVFYGERCVGESKPNLTVVGKVEMTATMAELMKTQSNSHHHLQRRLPIKLRVNGLCIEATLLVSVRLLKLRDSNDDSASRGPIENRVRSEKKQGIMGKVKSLKGLEKKNNGKFDEGEQASPYESDGSPVFDSDDSSNESTISSGSSNNSGGINNEGSRLANNVSERFTSSVTETHLDTVQRSWSQSSRNTTFKGWNFKTPKNNQQTMNTYVAPSTKWDEVCPESYHKGNAGGRSSWEKKEISSRDGEAKLKTKVFLGSFDQRSEKASGESACTVLVALIAHWLHSNKVMPTRAQFDSLIRQGSSEWRRLCKCDYYSKMFPDKHFDLETIIEANVRPLGVLPQKSYTGFFSPDKFQCLKGTMSFDEIWEEIKSKVVDKEPRIYIVSWNDHFFVLKVDAEAYYIIDSLGERLFEGCKQAFILKFDESSVVYRNGKSEEIGEIICRGKECCKEFIKRFLAAIPLGQLMKEEKKWRVSNPYLHRQLQIDFHYTSSTSSSASSLCTLLS</sequence>
<feature type="region of interest" description="Disordered" evidence="1">
    <location>
        <begin position="204"/>
        <end position="287"/>
    </location>
</feature>
<dbReference type="Proteomes" id="UP001367508">
    <property type="component" value="Unassembled WGS sequence"/>
</dbReference>
<evidence type="ECO:0000313" key="3">
    <source>
        <dbReference type="Proteomes" id="UP001367508"/>
    </source>
</evidence>
<dbReference type="PANTHER" id="PTHR31182:SF17">
    <property type="entry name" value="EEIG1_EHBP1 PROTEIN AMINO-TERMINAL DOMAIN PROTEIN"/>
    <property type="match status" value="1"/>
</dbReference>
<comment type="caution">
    <text evidence="2">The sequence shown here is derived from an EMBL/GenBank/DDBJ whole genome shotgun (WGS) entry which is preliminary data.</text>
</comment>
<feature type="compositionally biased region" description="Low complexity" evidence="1">
    <location>
        <begin position="267"/>
        <end position="287"/>
    </location>
</feature>
<gene>
    <name evidence="2" type="ORF">VNO77_10793</name>
</gene>
<accession>A0AAN9MHB6</accession>
<evidence type="ECO:0008006" key="4">
    <source>
        <dbReference type="Google" id="ProtNLM"/>
    </source>
</evidence>
<protein>
    <recommendedName>
        <fullName evidence="4">C2 NT-type domain-containing protein</fullName>
    </recommendedName>
</protein>
<reference evidence="2 3" key="1">
    <citation type="submission" date="2024-01" db="EMBL/GenBank/DDBJ databases">
        <title>The genomes of 5 underutilized Papilionoideae crops provide insights into root nodulation and disease resistanc.</title>
        <authorList>
            <person name="Jiang F."/>
        </authorList>
    </citation>
    <scope>NUCLEOTIDE SEQUENCE [LARGE SCALE GENOMIC DNA]</scope>
    <source>
        <strain evidence="2">LVBAO_FW01</strain>
        <tissue evidence="2">Leaves</tissue>
    </source>
</reference>
<evidence type="ECO:0000313" key="2">
    <source>
        <dbReference type="EMBL" id="KAK7351383.1"/>
    </source>
</evidence>
<feature type="compositionally biased region" description="Polar residues" evidence="1">
    <location>
        <begin position="46"/>
        <end position="55"/>
    </location>
</feature>
<feature type="compositionally biased region" description="Basic and acidic residues" evidence="1">
    <location>
        <begin position="233"/>
        <end position="245"/>
    </location>
</feature>